<evidence type="ECO:0000313" key="1">
    <source>
        <dbReference type="EMBL" id="SHK66860.1"/>
    </source>
</evidence>
<reference evidence="2" key="1">
    <citation type="submission" date="2016-11" db="EMBL/GenBank/DDBJ databases">
        <authorList>
            <person name="Varghese N."/>
            <person name="Submissions S."/>
        </authorList>
    </citation>
    <scope>NUCLEOTIDE SEQUENCE [LARGE SCALE GENOMIC DNA]</scope>
    <source>
        <strain evidence="2">USBA-503</strain>
    </source>
</reference>
<keyword evidence="2" id="KW-1185">Reference proteome</keyword>
<dbReference type="Proteomes" id="UP000184016">
    <property type="component" value="Unassembled WGS sequence"/>
</dbReference>
<accession>A0A1M6UCG6</accession>
<protein>
    <submittedName>
        <fullName evidence="1">Uncharacterized protein</fullName>
    </submittedName>
</protein>
<dbReference type="STRING" id="1830138.SAMN05443507_11940"/>
<dbReference type="EMBL" id="FRAF01000019">
    <property type="protein sequence ID" value="SHK66860.1"/>
    <property type="molecule type" value="Genomic_DNA"/>
</dbReference>
<dbReference type="RefSeq" id="WP_165611999.1">
    <property type="nucleotide sequence ID" value="NZ_FRAF01000019.1"/>
</dbReference>
<evidence type="ECO:0000313" key="2">
    <source>
        <dbReference type="Proteomes" id="UP000184016"/>
    </source>
</evidence>
<proteinExistence type="predicted"/>
<dbReference type="AlphaFoldDB" id="A0A1M6UCG6"/>
<name>A0A1M6UCG6_9BACL</name>
<sequence>MSITRRAILGLLLLLALILPVLSNVVGGVAAEQQSANTSAGQSLVHITQQNLATR</sequence>
<gene>
    <name evidence="1" type="ORF">SAMN05443507_11940</name>
</gene>
<organism evidence="1 2">
    <name type="scientific">Alicyclobacillus tolerans</name>
    <dbReference type="NCBI Taxonomy" id="90970"/>
    <lineage>
        <taxon>Bacteria</taxon>
        <taxon>Bacillati</taxon>
        <taxon>Bacillota</taxon>
        <taxon>Bacilli</taxon>
        <taxon>Bacillales</taxon>
        <taxon>Alicyclobacillaceae</taxon>
        <taxon>Alicyclobacillus</taxon>
    </lineage>
</organism>